<protein>
    <recommendedName>
        <fullName evidence="2">CsgH-like domain-containing protein</fullName>
    </recommendedName>
</protein>
<dbReference type="PROSITE" id="PS51257">
    <property type="entry name" value="PROKAR_LIPOPROTEIN"/>
    <property type="match status" value="1"/>
</dbReference>
<dbReference type="Proteomes" id="UP000293719">
    <property type="component" value="Chromosome"/>
</dbReference>
<evidence type="ECO:0000313" key="3">
    <source>
        <dbReference type="EMBL" id="QBK30329.1"/>
    </source>
</evidence>
<dbReference type="OrthoDB" id="8367544at2"/>
<keyword evidence="4" id="KW-1185">Reference proteome</keyword>
<proteinExistence type="predicted"/>
<dbReference type="InterPro" id="IPR048632">
    <property type="entry name" value="CsgH-like"/>
</dbReference>
<dbReference type="NCBIfam" id="NF041112">
    <property type="entry name" value="chap_CsgH_alph"/>
    <property type="match status" value="1"/>
</dbReference>
<dbReference type="InterPro" id="IPR053722">
    <property type="entry name" value="Curli_assembly_CsgC/AgfC"/>
</dbReference>
<dbReference type="InterPro" id="IPR047726">
    <property type="entry name" value="CsgH_dom"/>
</dbReference>
<dbReference type="Pfam" id="PF21112">
    <property type="entry name" value="CsgH"/>
    <property type="match status" value="1"/>
</dbReference>
<gene>
    <name evidence="3" type="ORF">E0E05_06785</name>
</gene>
<dbReference type="AlphaFoldDB" id="A0A4P6V126"/>
<evidence type="ECO:0000256" key="1">
    <source>
        <dbReference type="SAM" id="SignalP"/>
    </source>
</evidence>
<evidence type="ECO:0000259" key="2">
    <source>
        <dbReference type="Pfam" id="PF21112"/>
    </source>
</evidence>
<dbReference type="Gene3D" id="2.60.40.2420">
    <property type="match status" value="1"/>
</dbReference>
<keyword evidence="1" id="KW-0732">Signal</keyword>
<reference evidence="3 4" key="1">
    <citation type="journal article" date="2017" name="Int. J. Syst. Evol. Microbiol.">
        <title>Roseitalea porphyridii gen. nov., sp. nov., isolated from a red alga, and reclassification of Hoeflea suaedae Chung et al. 2013 as Pseudohoeflea suaedae gen. nov., comb. nov.</title>
        <authorList>
            <person name="Hyeon J.W."/>
            <person name="Jeong S.E."/>
            <person name="Baek K."/>
            <person name="Jeon C.O."/>
        </authorList>
    </citation>
    <scope>NUCLEOTIDE SEQUENCE [LARGE SCALE GENOMIC DNA]</scope>
    <source>
        <strain evidence="3 4">MA7-20</strain>
    </source>
</reference>
<dbReference type="KEGG" id="rpod:E0E05_06785"/>
<sequence>MTRKHFMAAAGILAAGLATGCSAIAGDTSSDDPVRCEIVAENRGNMVQLSGLMHADTEMDGSYRFIVKSAGAGGNTNISQGSRFHAGPSGPTTLGMVMLSAGGAYDVTLDVEAGGERFSCEERLGGRI</sequence>
<organism evidence="3 4">
    <name type="scientific">Roseitalea porphyridii</name>
    <dbReference type="NCBI Taxonomy" id="1852022"/>
    <lineage>
        <taxon>Bacteria</taxon>
        <taxon>Pseudomonadati</taxon>
        <taxon>Pseudomonadota</taxon>
        <taxon>Alphaproteobacteria</taxon>
        <taxon>Hyphomicrobiales</taxon>
        <taxon>Ahrensiaceae</taxon>
        <taxon>Roseitalea</taxon>
    </lineage>
</organism>
<accession>A0A4P6V126</accession>
<name>A0A4P6V126_9HYPH</name>
<feature type="chain" id="PRO_5020870737" description="CsgH-like domain-containing protein" evidence="1">
    <location>
        <begin position="26"/>
        <end position="128"/>
    </location>
</feature>
<dbReference type="RefSeq" id="WP_131616029.1">
    <property type="nucleotide sequence ID" value="NZ_CP036532.1"/>
</dbReference>
<dbReference type="GeneID" id="90766996"/>
<feature type="domain" description="CsgH-like" evidence="2">
    <location>
        <begin position="34"/>
        <end position="120"/>
    </location>
</feature>
<dbReference type="EMBL" id="CP036532">
    <property type="protein sequence ID" value="QBK30329.1"/>
    <property type="molecule type" value="Genomic_DNA"/>
</dbReference>
<feature type="signal peptide" evidence="1">
    <location>
        <begin position="1"/>
        <end position="25"/>
    </location>
</feature>
<evidence type="ECO:0000313" key="4">
    <source>
        <dbReference type="Proteomes" id="UP000293719"/>
    </source>
</evidence>